<name>A0A4Y9R2L2_9BACT</name>
<gene>
    <name evidence="5" type="ORF">E4S40_02290</name>
</gene>
<evidence type="ECO:0000256" key="4">
    <source>
        <dbReference type="ARBA" id="ARBA00023317"/>
    </source>
</evidence>
<comment type="caution">
    <text evidence="5">The sequence shown here is derived from an EMBL/GenBank/DDBJ whole genome shotgun (WGS) entry which is preliminary data.</text>
</comment>
<keyword evidence="2" id="KW-0865">Zymogen</keyword>
<evidence type="ECO:0000256" key="1">
    <source>
        <dbReference type="ARBA" id="ARBA00022793"/>
    </source>
</evidence>
<dbReference type="OrthoDB" id="9802030at2"/>
<dbReference type="EMBL" id="SPSB01000001">
    <property type="protein sequence ID" value="TFV97505.1"/>
    <property type="molecule type" value="Genomic_DNA"/>
</dbReference>
<organism evidence="5 6">
    <name type="scientific">Algoriphagus kandeliae</name>
    <dbReference type="NCBI Taxonomy" id="2562278"/>
    <lineage>
        <taxon>Bacteria</taxon>
        <taxon>Pseudomonadati</taxon>
        <taxon>Bacteroidota</taxon>
        <taxon>Cytophagia</taxon>
        <taxon>Cytophagales</taxon>
        <taxon>Cyclobacteriaceae</taxon>
        <taxon>Algoriphagus</taxon>
    </lineage>
</organism>
<dbReference type="Pfam" id="PF02666">
    <property type="entry name" value="PS_Dcarbxylase"/>
    <property type="match status" value="1"/>
</dbReference>
<evidence type="ECO:0000256" key="2">
    <source>
        <dbReference type="ARBA" id="ARBA00023145"/>
    </source>
</evidence>
<evidence type="ECO:0000256" key="3">
    <source>
        <dbReference type="ARBA" id="ARBA00023239"/>
    </source>
</evidence>
<keyword evidence="4" id="KW-0670">Pyruvate</keyword>
<dbReference type="GO" id="GO:0008654">
    <property type="term" value="P:phospholipid biosynthetic process"/>
    <property type="evidence" value="ECO:0007669"/>
    <property type="project" value="InterPro"/>
</dbReference>
<dbReference type="Proteomes" id="UP000297647">
    <property type="component" value="Unassembled WGS sequence"/>
</dbReference>
<dbReference type="AlphaFoldDB" id="A0A4Y9R2L2"/>
<reference evidence="5 6" key="1">
    <citation type="submission" date="2019-03" db="EMBL/GenBank/DDBJ databases">
        <title>Algoriphagus sp. nov, a new strain isolated from root system soil of mangrove plant Kandelia.</title>
        <authorList>
            <person name="Yin Q."/>
            <person name="Wang K."/>
            <person name="Song Z."/>
        </authorList>
    </citation>
    <scope>NUCLEOTIDE SEQUENCE [LARGE SCALE GENOMIC DNA]</scope>
    <source>
        <strain evidence="5 6">XY-J91</strain>
    </source>
</reference>
<evidence type="ECO:0000313" key="5">
    <source>
        <dbReference type="EMBL" id="TFV97505.1"/>
    </source>
</evidence>
<accession>A0A4Y9R2L2</accession>
<protein>
    <submittedName>
        <fullName evidence="5">Phosphatidylserine decarboxylase</fullName>
    </submittedName>
</protein>
<proteinExistence type="predicted"/>
<dbReference type="InterPro" id="IPR003817">
    <property type="entry name" value="PS_Dcarbxylase"/>
</dbReference>
<keyword evidence="6" id="KW-1185">Reference proteome</keyword>
<evidence type="ECO:0000313" key="6">
    <source>
        <dbReference type="Proteomes" id="UP000297647"/>
    </source>
</evidence>
<dbReference type="PANTHER" id="PTHR10067:SF13">
    <property type="entry name" value="PHOSPHATIDYLSERINE DECARBOXYLASE"/>
    <property type="match status" value="1"/>
</dbReference>
<sequence length="397" mass="44957">MNQGNSSNPTFKNPDLTPRMKELLLELREIVANPVVEAAFNDAVAHVDPYLSDGTDNPWKDKTIDYFVDYFEDWFTFLPTPDGGLGKIVPFTYFYLNNRKAFYFLNTLQSRRRPDLPYSKEIFNWTVEFIKEHGKFMDSPASLKFLDQWMKDPSSEINDFIIPEGGFQSFNDFFTRKLKPSANARPISFPEDDSIVVVSADSEINFIESELTLSKLLNVKSRQINVNDLLNGSDYAKHFVGGTAVSCVLMPNNYHRYHSPVTGEIVESEEVPGIYNGIIDGEDWFNKWNVGESTTDFSIFEDFHRAYFVIDTKKYGYVAMIPVGLNTISAIMPSMVNDHSSMVPKGSKPVPIKKGQELGHFAYGGSLNILLFQAGVFKSISMLMGQRLGRMSPVAKE</sequence>
<dbReference type="PANTHER" id="PTHR10067">
    <property type="entry name" value="PHOSPHATIDYLSERINE DECARBOXYLASE"/>
    <property type="match status" value="1"/>
</dbReference>
<dbReference type="RefSeq" id="WP_135070261.1">
    <property type="nucleotide sequence ID" value="NZ_SPSB01000001.1"/>
</dbReference>
<keyword evidence="3" id="KW-0456">Lyase</keyword>
<keyword evidence="1" id="KW-0210">Decarboxylase</keyword>
<dbReference type="GO" id="GO:0004609">
    <property type="term" value="F:phosphatidylserine decarboxylase activity"/>
    <property type="evidence" value="ECO:0007669"/>
    <property type="project" value="InterPro"/>
</dbReference>